<dbReference type="CDD" id="cd06261">
    <property type="entry name" value="TM_PBP2"/>
    <property type="match status" value="1"/>
</dbReference>
<keyword evidence="4 7" id="KW-0812">Transmembrane</keyword>
<evidence type="ECO:0000259" key="8">
    <source>
        <dbReference type="PROSITE" id="PS50928"/>
    </source>
</evidence>
<reference evidence="9 10" key="1">
    <citation type="submission" date="2024-04" db="EMBL/GenBank/DDBJ databases">
        <authorList>
            <person name="Cremers G."/>
        </authorList>
    </citation>
    <scope>NUCLEOTIDE SEQUENCE [LARGE SCALE GENOMIC DNA]</scope>
    <source>
        <strain evidence="9">MeCH1-AG</strain>
    </source>
</reference>
<dbReference type="PANTHER" id="PTHR30151">
    <property type="entry name" value="ALKANE SULFONATE ABC TRANSPORTER-RELATED, MEMBRANE SUBUNIT"/>
    <property type="match status" value="1"/>
</dbReference>
<dbReference type="RefSeq" id="WP_348759448.1">
    <property type="nucleotide sequence ID" value="NZ_OZ026884.1"/>
</dbReference>
<keyword evidence="5 7" id="KW-1133">Transmembrane helix</keyword>
<dbReference type="Proteomes" id="UP001497493">
    <property type="component" value="Chromosome"/>
</dbReference>
<dbReference type="InterPro" id="IPR035906">
    <property type="entry name" value="MetI-like_sf"/>
</dbReference>
<sequence>MTHRPWWGAVLAWLLPVGLFAAWVVLANRGWMPSRVLPAPGAVAAAALKLVQTGELMEHVRISTFRALLGFSLGGGIGFLLGLANGLSPLAERLLDSSLQMLRNVPHLALVPLVIIWFGIGEEAKVFLVALGVFFPIYLNTFHGVRTVDRPLVEMGRSHGLSGFELFRHVIFPGALPSILVGVRYALGFMWLTLIVAETIASTSGIGYLAMSAREFMQTEVVVLAILLYALLGKAADLVTRCLEKRLLRWHPAFLSS</sequence>
<keyword evidence="6 7" id="KW-0472">Membrane</keyword>
<evidence type="ECO:0000256" key="1">
    <source>
        <dbReference type="ARBA" id="ARBA00004651"/>
    </source>
</evidence>
<dbReference type="SUPFAM" id="SSF161098">
    <property type="entry name" value="MetI-like"/>
    <property type="match status" value="1"/>
</dbReference>
<organism evidence="9 10">
    <name type="scientific">Candidatus Methylocalor cossyra</name>
    <dbReference type="NCBI Taxonomy" id="3108543"/>
    <lineage>
        <taxon>Bacteria</taxon>
        <taxon>Pseudomonadati</taxon>
        <taxon>Pseudomonadota</taxon>
        <taxon>Gammaproteobacteria</taxon>
        <taxon>Methylococcales</taxon>
        <taxon>Methylococcaceae</taxon>
        <taxon>Candidatus Methylocalor</taxon>
    </lineage>
</organism>
<dbReference type="InterPro" id="IPR000515">
    <property type="entry name" value="MetI-like"/>
</dbReference>
<dbReference type="Pfam" id="PF00528">
    <property type="entry name" value="BPD_transp_1"/>
    <property type="match status" value="1"/>
</dbReference>
<comment type="similarity">
    <text evidence="7">Belongs to the binding-protein-dependent transport system permease family.</text>
</comment>
<evidence type="ECO:0000256" key="5">
    <source>
        <dbReference type="ARBA" id="ARBA00022989"/>
    </source>
</evidence>
<evidence type="ECO:0000256" key="2">
    <source>
        <dbReference type="ARBA" id="ARBA00022448"/>
    </source>
</evidence>
<evidence type="ECO:0000256" key="3">
    <source>
        <dbReference type="ARBA" id="ARBA00022475"/>
    </source>
</evidence>
<gene>
    <name evidence="9" type="primary">ssuC</name>
    <name evidence="9" type="ORF">MECH1_V1_1150</name>
</gene>
<feature type="domain" description="ABC transmembrane type-1" evidence="8">
    <location>
        <begin position="56"/>
        <end position="240"/>
    </location>
</feature>
<evidence type="ECO:0000256" key="6">
    <source>
        <dbReference type="ARBA" id="ARBA00023136"/>
    </source>
</evidence>
<evidence type="ECO:0000256" key="7">
    <source>
        <dbReference type="RuleBase" id="RU363032"/>
    </source>
</evidence>
<evidence type="ECO:0000256" key="4">
    <source>
        <dbReference type="ARBA" id="ARBA00022692"/>
    </source>
</evidence>
<name>A0ABM9NH30_9GAMM</name>
<keyword evidence="3" id="KW-1003">Cell membrane</keyword>
<feature type="transmembrane region" description="Helical" evidence="7">
    <location>
        <begin position="69"/>
        <end position="90"/>
    </location>
</feature>
<proteinExistence type="inferred from homology"/>
<dbReference type="PROSITE" id="PS50928">
    <property type="entry name" value="ABC_TM1"/>
    <property type="match status" value="1"/>
</dbReference>
<dbReference type="EMBL" id="OZ026884">
    <property type="protein sequence ID" value="CAL1239926.1"/>
    <property type="molecule type" value="Genomic_DNA"/>
</dbReference>
<keyword evidence="10" id="KW-1185">Reference proteome</keyword>
<keyword evidence="2 7" id="KW-0813">Transport</keyword>
<protein>
    <submittedName>
        <fullName evidence="9">Aliphatic sulfonate ABC transporter membrane subunit</fullName>
    </submittedName>
</protein>
<dbReference type="Gene3D" id="1.10.3720.10">
    <property type="entry name" value="MetI-like"/>
    <property type="match status" value="1"/>
</dbReference>
<feature type="transmembrane region" description="Helical" evidence="7">
    <location>
        <begin position="126"/>
        <end position="145"/>
    </location>
</feature>
<dbReference type="PANTHER" id="PTHR30151:SF38">
    <property type="entry name" value="ALIPHATIC SULFONATES TRANSPORT PERMEASE PROTEIN SSUC-RELATED"/>
    <property type="match status" value="1"/>
</dbReference>
<feature type="transmembrane region" description="Helical" evidence="7">
    <location>
        <begin position="221"/>
        <end position="240"/>
    </location>
</feature>
<evidence type="ECO:0000313" key="9">
    <source>
        <dbReference type="EMBL" id="CAL1239926.1"/>
    </source>
</evidence>
<feature type="transmembrane region" description="Helical" evidence="7">
    <location>
        <begin position="189"/>
        <end position="209"/>
    </location>
</feature>
<accession>A0ABM9NH30</accession>
<comment type="subcellular location">
    <subcellularLocation>
        <location evidence="1 7">Cell membrane</location>
        <topology evidence="1 7">Multi-pass membrane protein</topology>
    </subcellularLocation>
</comment>
<evidence type="ECO:0000313" key="10">
    <source>
        <dbReference type="Proteomes" id="UP001497493"/>
    </source>
</evidence>
<feature type="transmembrane region" description="Helical" evidence="7">
    <location>
        <begin position="102"/>
        <end position="120"/>
    </location>
</feature>
<dbReference type="NCBIfam" id="NF008470">
    <property type="entry name" value="PRK11365.1"/>
    <property type="match status" value="1"/>
</dbReference>